<dbReference type="GO" id="GO:0006629">
    <property type="term" value="P:lipid metabolic process"/>
    <property type="evidence" value="ECO:0007669"/>
    <property type="project" value="InterPro"/>
</dbReference>
<dbReference type="AlphaFoldDB" id="A0A8I7BE77"/>
<dbReference type="GO" id="GO:0004190">
    <property type="term" value="F:aspartic-type endopeptidase activity"/>
    <property type="evidence" value="ECO:0007669"/>
    <property type="project" value="UniProtKB-KW"/>
</dbReference>
<dbReference type="InterPro" id="IPR008138">
    <property type="entry name" value="SapB_2"/>
</dbReference>
<dbReference type="InterPro" id="IPR011001">
    <property type="entry name" value="Saposin-like"/>
</dbReference>
<reference evidence="8" key="1">
    <citation type="journal article" date="2012" name="Nature">
        <title>A physical, genetic and functional sequence assembly of the barley genome.</title>
        <authorList>
            <consortium name="The International Barley Genome Sequencing Consortium"/>
            <person name="Mayer K.F."/>
            <person name="Waugh R."/>
            <person name="Brown J.W."/>
            <person name="Schulman A."/>
            <person name="Langridge P."/>
            <person name="Platzer M."/>
            <person name="Fincher G.B."/>
            <person name="Muehlbauer G.J."/>
            <person name="Sato K."/>
            <person name="Close T.J."/>
            <person name="Wise R.P."/>
            <person name="Stein N."/>
        </authorList>
    </citation>
    <scope>NUCLEOTIDE SEQUENCE [LARGE SCALE GENOMIC DNA]</scope>
    <source>
        <strain evidence="8">cv. Morex</strain>
    </source>
</reference>
<dbReference type="PROSITE" id="PS50015">
    <property type="entry name" value="SAP_B"/>
    <property type="match status" value="2"/>
</dbReference>
<dbReference type="SUPFAM" id="SSF47862">
    <property type="entry name" value="Saposin"/>
    <property type="match status" value="2"/>
</dbReference>
<dbReference type="SMR" id="A0A8I7BE77"/>
<dbReference type="RefSeq" id="XP_044947324.1">
    <property type="nucleotide sequence ID" value="XM_045091389.1"/>
</dbReference>
<dbReference type="Pfam" id="PF03489">
    <property type="entry name" value="SapB_2"/>
    <property type="match status" value="2"/>
</dbReference>
<evidence type="ECO:0000256" key="4">
    <source>
        <dbReference type="ARBA" id="ARBA00023180"/>
    </source>
</evidence>
<dbReference type="KEGG" id="hvg:123396456"/>
<evidence type="ECO:0000259" key="6">
    <source>
        <dbReference type="PROSITE" id="PS50015"/>
    </source>
</evidence>
<dbReference type="OrthoDB" id="69496at2759"/>
<gene>
    <name evidence="7" type="primary">LOC123396456</name>
</gene>
<dbReference type="Pfam" id="PF05184">
    <property type="entry name" value="SapB_1"/>
    <property type="match status" value="2"/>
</dbReference>
<organism evidence="7 8">
    <name type="scientific">Hordeum vulgare subsp. vulgare</name>
    <name type="common">Domesticated barley</name>
    <dbReference type="NCBI Taxonomy" id="112509"/>
    <lineage>
        <taxon>Eukaryota</taxon>
        <taxon>Viridiplantae</taxon>
        <taxon>Streptophyta</taxon>
        <taxon>Embryophyta</taxon>
        <taxon>Tracheophyta</taxon>
        <taxon>Spermatophyta</taxon>
        <taxon>Magnoliopsida</taxon>
        <taxon>Liliopsida</taxon>
        <taxon>Poales</taxon>
        <taxon>Poaceae</taxon>
        <taxon>BOP clade</taxon>
        <taxon>Pooideae</taxon>
        <taxon>Triticodae</taxon>
        <taxon>Triticeae</taxon>
        <taxon>Hordeinae</taxon>
        <taxon>Hordeum</taxon>
    </lineage>
</organism>
<dbReference type="GeneID" id="123396456"/>
<keyword evidence="3" id="KW-1015">Disulfide bond</keyword>
<keyword evidence="1" id="KW-0064">Aspartyl protease</keyword>
<evidence type="ECO:0000313" key="7">
    <source>
        <dbReference type="EnsemblPlants" id="HORVU.MOREX.r3.5HG0464620.1"/>
    </source>
</evidence>
<dbReference type="InterPro" id="IPR008139">
    <property type="entry name" value="SaposinB_dom"/>
</dbReference>
<reference evidence="7" key="3">
    <citation type="submission" date="2022-01" db="UniProtKB">
        <authorList>
            <consortium name="EnsemblPlants"/>
        </authorList>
    </citation>
    <scope>IDENTIFICATION</scope>
    <source>
        <strain evidence="7">subsp. vulgare</strain>
    </source>
</reference>
<feature type="signal peptide" evidence="5">
    <location>
        <begin position="1"/>
        <end position="23"/>
    </location>
</feature>
<dbReference type="InterPro" id="IPR007856">
    <property type="entry name" value="SapB_1"/>
</dbReference>
<dbReference type="Gramene" id="HORVU.MOREX.r2.5HG0384530.1">
    <property type="protein sequence ID" value="HORVU.MOREX.r2.5HG0384530.1"/>
    <property type="gene ID" value="HORVU.MOREX.r2.5HG0384530"/>
</dbReference>
<evidence type="ECO:0000256" key="2">
    <source>
        <dbReference type="ARBA" id="ARBA00023145"/>
    </source>
</evidence>
<dbReference type="Gramene" id="HORVU.MOREX.r3.5HG0464620.1">
    <property type="protein sequence ID" value="HORVU.MOREX.r3.5HG0464620.1"/>
    <property type="gene ID" value="HORVU.MOREX.r3.5HG0464620"/>
</dbReference>
<evidence type="ECO:0000313" key="8">
    <source>
        <dbReference type="Proteomes" id="UP000011116"/>
    </source>
</evidence>
<name>A0A8I7BE77_HORVV</name>
<dbReference type="EnsemblPlants" id="HORVU.MOREX.r3.5HG0464620.1">
    <property type="protein sequence ID" value="HORVU.MOREX.r3.5HG0464620.1"/>
    <property type="gene ID" value="HORVU.MOREX.r3.5HG0464620"/>
</dbReference>
<keyword evidence="4" id="KW-0325">Glycoprotein</keyword>
<evidence type="ECO:0000256" key="1">
    <source>
        <dbReference type="ARBA" id="ARBA00022750"/>
    </source>
</evidence>
<dbReference type="Proteomes" id="UP000011116">
    <property type="component" value="Chromosome 5H"/>
</dbReference>
<dbReference type="PANTHER" id="PTHR11480:SF100">
    <property type="entry name" value="SAPOSIN B-TYPE DOMAIN-CONTAINING PROTEIN"/>
    <property type="match status" value="1"/>
</dbReference>
<accession>A0A8I7BE77</accession>
<sequence length="246" mass="27314">MGLGLGAPFFFFLLILLAAGSGAVPQDKRVRRNYVVLDLNTIEIHPNDKEEITSSKIPVSVESGTTVCSTCENLTNKSVSYLSEKQTQDEIMEILHGACSQTFSLEQKCLEMVDSYATLLFAKITEIKPDEFCKQYGLCRDVSFLSLAKSESTCAFCHHLVDVVLSKMKDPDSQFEILQLLIKECNKVHGHVQECKRMVLEYVPLILVNGEKLLEKKDVCTLMQACGASKKRAVGSFFDGGLRSDA</sequence>
<feature type="domain" description="Saposin B-type" evidence="6">
    <location>
        <begin position="150"/>
        <end position="230"/>
    </location>
</feature>
<dbReference type="GO" id="GO:0005615">
    <property type="term" value="C:extracellular space"/>
    <property type="evidence" value="ECO:0000318"/>
    <property type="project" value="GO_Central"/>
</dbReference>
<dbReference type="InterPro" id="IPR051428">
    <property type="entry name" value="Sphingo_Act-Surfact_Prot"/>
</dbReference>
<protein>
    <recommendedName>
        <fullName evidence="6">Saposin B-type domain-containing protein</fullName>
    </recommendedName>
</protein>
<keyword evidence="8" id="KW-1185">Reference proteome</keyword>
<keyword evidence="2" id="KW-0865">Zymogen</keyword>
<keyword evidence="1" id="KW-0378">Hydrolase</keyword>
<feature type="chain" id="PRO_5035167621" description="Saposin B-type domain-containing protein" evidence="5">
    <location>
        <begin position="24"/>
        <end position="246"/>
    </location>
</feature>
<keyword evidence="5" id="KW-0732">Signal</keyword>
<dbReference type="Gene3D" id="1.10.225.10">
    <property type="entry name" value="Saposin-like"/>
    <property type="match status" value="2"/>
</dbReference>
<feature type="domain" description="Saposin B-type" evidence="6">
    <location>
        <begin position="64"/>
        <end position="143"/>
    </location>
</feature>
<dbReference type="SMART" id="SM00741">
    <property type="entry name" value="SapB"/>
    <property type="match status" value="2"/>
</dbReference>
<proteinExistence type="predicted"/>
<evidence type="ECO:0000256" key="3">
    <source>
        <dbReference type="ARBA" id="ARBA00023157"/>
    </source>
</evidence>
<dbReference type="PANTHER" id="PTHR11480">
    <property type="entry name" value="SAPOSIN-RELATED"/>
    <property type="match status" value="1"/>
</dbReference>
<keyword evidence="1" id="KW-0645">Protease</keyword>
<evidence type="ECO:0000256" key="5">
    <source>
        <dbReference type="SAM" id="SignalP"/>
    </source>
</evidence>
<reference evidence="7" key="2">
    <citation type="submission" date="2020-10" db="EMBL/GenBank/DDBJ databases">
        <authorList>
            <person name="Scholz U."/>
            <person name="Mascher M."/>
            <person name="Fiebig A."/>
        </authorList>
    </citation>
    <scope>NUCLEOTIDE SEQUENCE [LARGE SCALE GENOMIC DNA]</scope>
    <source>
        <strain evidence="7">cv. Morex</strain>
    </source>
</reference>